<sequence>MSIEEKVQYAVDRFEIQDVITRYSFGQDLHQGDDPNILEIWKDIFTKDAVLDYSAAGNPPTSYEHMAVIMRGDKHTVGNMSSFSNWQHLAGNPVVKVEGEKASARTDLWATHKGKLTDGKITPSLYVAGAFTDELVKTADGWRISYRKLEIHFMDLLQTLPLPS</sequence>
<reference evidence="2" key="1">
    <citation type="journal article" date="2014" name="Int. J. Syst. Evol. Microbiol.">
        <title>Complete genome of a new Firmicutes species belonging to the dominant human colonic microbiota ('Ruminococcus bicirculans') reveals two chromosomes and a selective capacity to utilize plant glucans.</title>
        <authorList>
            <consortium name="NISC Comparative Sequencing Program"/>
            <person name="Wegmann U."/>
            <person name="Louis P."/>
            <person name="Goesmann A."/>
            <person name="Henrissat B."/>
            <person name="Duncan S.H."/>
            <person name="Flint H.J."/>
        </authorList>
    </citation>
    <scope>NUCLEOTIDE SEQUENCE</scope>
    <source>
        <strain evidence="2">CGMCC 1.15287</strain>
    </source>
</reference>
<evidence type="ECO:0000313" key="5">
    <source>
        <dbReference type="Proteomes" id="UP000642938"/>
    </source>
</evidence>
<proteinExistence type="predicted"/>
<comment type="caution">
    <text evidence="3">The sequence shown here is derived from an EMBL/GenBank/DDBJ whole genome shotgun (WGS) entry which is preliminary data.</text>
</comment>
<reference evidence="5" key="2">
    <citation type="journal article" date="2019" name="Int. J. Syst. Evol. Microbiol.">
        <title>The Global Catalogue of Microorganisms (GCM) 10K type strain sequencing project: providing services to taxonomists for standard genome sequencing and annotation.</title>
        <authorList>
            <consortium name="The Broad Institute Genomics Platform"/>
            <consortium name="The Broad Institute Genome Sequencing Center for Infectious Disease"/>
            <person name="Wu L."/>
            <person name="Ma J."/>
        </authorList>
    </citation>
    <scope>NUCLEOTIDE SEQUENCE [LARGE SCALE GENOMIC DNA]</scope>
    <source>
        <strain evidence="5">CGMCC 1.15287</strain>
    </source>
</reference>
<evidence type="ECO:0000259" key="1">
    <source>
        <dbReference type="Pfam" id="PF13577"/>
    </source>
</evidence>
<organism evidence="3 4">
    <name type="scientific">Pedobacter zeae</name>
    <dbReference type="NCBI Taxonomy" id="1737356"/>
    <lineage>
        <taxon>Bacteria</taxon>
        <taxon>Pseudomonadati</taxon>
        <taxon>Bacteroidota</taxon>
        <taxon>Sphingobacteriia</taxon>
        <taxon>Sphingobacteriales</taxon>
        <taxon>Sphingobacteriaceae</taxon>
        <taxon>Pedobacter</taxon>
    </lineage>
</organism>
<dbReference type="EMBL" id="JACIEF010000003">
    <property type="protein sequence ID" value="MBB4109080.1"/>
    <property type="molecule type" value="Genomic_DNA"/>
</dbReference>
<evidence type="ECO:0000313" key="3">
    <source>
        <dbReference type="EMBL" id="MBB4109080.1"/>
    </source>
</evidence>
<keyword evidence="5" id="KW-1185">Reference proteome</keyword>
<dbReference type="Gene3D" id="3.10.450.50">
    <property type="match status" value="1"/>
</dbReference>
<dbReference type="InterPro" id="IPR037401">
    <property type="entry name" value="SnoaL-like"/>
</dbReference>
<dbReference type="Proteomes" id="UP000532273">
    <property type="component" value="Unassembled WGS sequence"/>
</dbReference>
<dbReference type="Pfam" id="PF13577">
    <property type="entry name" value="SnoaL_4"/>
    <property type="match status" value="1"/>
</dbReference>
<dbReference type="EMBL" id="BMHZ01000003">
    <property type="protein sequence ID" value="GGH10158.1"/>
    <property type="molecule type" value="Genomic_DNA"/>
</dbReference>
<evidence type="ECO:0000313" key="4">
    <source>
        <dbReference type="Proteomes" id="UP000532273"/>
    </source>
</evidence>
<gene>
    <name evidence="2" type="ORF">GCM10007422_28640</name>
    <name evidence="3" type="ORF">GGQ60_003089</name>
</gene>
<dbReference type="InterPro" id="IPR032710">
    <property type="entry name" value="NTF2-like_dom_sf"/>
</dbReference>
<dbReference type="RefSeq" id="WP_183765864.1">
    <property type="nucleotide sequence ID" value="NZ_BMHZ01000003.1"/>
</dbReference>
<dbReference type="Proteomes" id="UP000642938">
    <property type="component" value="Unassembled WGS sequence"/>
</dbReference>
<evidence type="ECO:0000313" key="2">
    <source>
        <dbReference type="EMBL" id="GGH10158.1"/>
    </source>
</evidence>
<name>A0A7W6KC56_9SPHI</name>
<feature type="domain" description="SnoaL-like" evidence="1">
    <location>
        <begin position="11"/>
        <end position="148"/>
    </location>
</feature>
<dbReference type="AlphaFoldDB" id="A0A7W6KC56"/>
<reference evidence="2" key="4">
    <citation type="submission" date="2024-05" db="EMBL/GenBank/DDBJ databases">
        <authorList>
            <person name="Sun Q."/>
            <person name="Zhou Y."/>
        </authorList>
    </citation>
    <scope>NUCLEOTIDE SEQUENCE</scope>
    <source>
        <strain evidence="2">CGMCC 1.15287</strain>
    </source>
</reference>
<accession>A0A7W6KC56</accession>
<reference evidence="3 4" key="3">
    <citation type="submission" date="2020-08" db="EMBL/GenBank/DDBJ databases">
        <title>Genomic Encyclopedia of Type Strains, Phase IV (KMG-IV): sequencing the most valuable type-strain genomes for metagenomic binning, comparative biology and taxonomic classification.</title>
        <authorList>
            <person name="Goeker M."/>
        </authorList>
    </citation>
    <scope>NUCLEOTIDE SEQUENCE [LARGE SCALE GENOMIC DNA]</scope>
    <source>
        <strain evidence="3 4">DSM 100774</strain>
    </source>
</reference>
<protein>
    <submittedName>
        <fullName evidence="2">Polyketide cyclase</fullName>
    </submittedName>
</protein>
<dbReference type="SUPFAM" id="SSF54427">
    <property type="entry name" value="NTF2-like"/>
    <property type="match status" value="1"/>
</dbReference>